<feature type="compositionally biased region" description="Basic and acidic residues" evidence="1">
    <location>
        <begin position="375"/>
        <end position="399"/>
    </location>
</feature>
<feature type="region of interest" description="Disordered" evidence="1">
    <location>
        <begin position="259"/>
        <end position="346"/>
    </location>
</feature>
<keyword evidence="3" id="KW-1185">Reference proteome</keyword>
<feature type="compositionally biased region" description="Basic and acidic residues" evidence="1">
    <location>
        <begin position="551"/>
        <end position="564"/>
    </location>
</feature>
<protein>
    <submittedName>
        <fullName evidence="2">Uncharacterized protein</fullName>
    </submittedName>
</protein>
<proteinExistence type="predicted"/>
<gene>
    <name evidence="2" type="ORF">SLS59_002146</name>
</gene>
<sequence length="942" mass="103918">MANEKKEARKQYQKEQQKRVTSKRIDGRHLHLTCTGDAIGLIQAESESEEENPASPSPAPQTTSFANILDEIRTETNNTDATQPADEKHVMSTATGDSVARRLQLLNQPVTAGLPVNTEVELAHLEEGIEGARTSSRIRTGVALCEVQHLILMCLWSLDDPVNRNGTWCLHRDDYRETSFFSNGVEDHKRCGRLSTGKFLEKFGKRMIADFESIIDFQWYNRDLDKVEKDRRSMVEKRRSPDLHQVTRALGPLVVCAMRGKVKQGKPDDAGDKRDQGKRQGEEQKDTENKSNAGDASKKGDRDSKPRKSRQEIAQAREDAKRKADETRLKMIIDDKRDRREADKQRIKRAAEAHVENQTMTNSATSIQNFFATLKKSEADRQHQDSSDMTELEQRELRGIHAAQQEEASQLDQAEAQEDRQQELSAQPQEGEDGDDKFLAAVEEALENASPEPEPAKKSATDTQKKTSRSKLSRVELALDSPNDAETSAKAQPKRDPPRKKRFKQRLRHVVQDWSDDSDSVKAPQPSESPKSKTKAAIASLKTTKPFAEMLLERASGKSEEKTDQSVPKENAKAPKRSATSSKTSGRSITKQTLKMKKKEGKAYKSTKFISDSDLESNDKSDVELPTDKLKAEKVSVEITSTEETSLTTEQNGIVSERISEHITVAVETRQEDGTAERIEITETTAVSSNSSESSKKVSVQHATHVAPATTLELPSQEGARDCPPSSPAHELQECFSTPTNASGIDFFVDSPDVFHNSPFSPGADSVASSSSTKRTRETTAGDQQPEPDITASSKKRKVTPPYLPAREEASITSPTSSTSRKKRKMTWSEEDGEITISLGGTKRVKKVQSKAEVRKVTATEAESMMEPPQEAKSGGRSEQVDGVGGESEDESEIITLKPTLFGSTPIGSETGEDGAGAASEEAADARTVAQDHGPELVRDSP</sequence>
<feature type="compositionally biased region" description="Basic and acidic residues" evidence="1">
    <location>
        <begin position="265"/>
        <end position="289"/>
    </location>
</feature>
<feature type="compositionally biased region" description="Low complexity" evidence="1">
    <location>
        <begin position="761"/>
        <end position="773"/>
    </location>
</feature>
<evidence type="ECO:0000256" key="1">
    <source>
        <dbReference type="SAM" id="MobiDB-lite"/>
    </source>
</evidence>
<feature type="region of interest" description="Disordered" evidence="1">
    <location>
        <begin position="375"/>
        <end position="603"/>
    </location>
</feature>
<comment type="caution">
    <text evidence="2">The sequence shown here is derived from an EMBL/GenBank/DDBJ whole genome shotgun (WGS) entry which is preliminary data.</text>
</comment>
<feature type="compositionally biased region" description="Low complexity" evidence="1">
    <location>
        <begin position="683"/>
        <end position="700"/>
    </location>
</feature>
<feature type="compositionally biased region" description="Polar residues" evidence="1">
    <location>
        <begin position="578"/>
        <end position="593"/>
    </location>
</feature>
<feature type="compositionally biased region" description="Basic and acidic residues" evidence="1">
    <location>
        <begin position="454"/>
        <end position="465"/>
    </location>
</feature>
<dbReference type="Proteomes" id="UP001521222">
    <property type="component" value="Unassembled WGS sequence"/>
</dbReference>
<evidence type="ECO:0000313" key="2">
    <source>
        <dbReference type="EMBL" id="KAL1608954.1"/>
    </source>
</evidence>
<accession>A0ABR3RY14</accession>
<name>A0ABR3RY14_9PLEO</name>
<dbReference type="EMBL" id="JAKIXB020000005">
    <property type="protein sequence ID" value="KAL1608954.1"/>
    <property type="molecule type" value="Genomic_DNA"/>
</dbReference>
<reference evidence="2 3" key="1">
    <citation type="submission" date="2024-02" db="EMBL/GenBank/DDBJ databases">
        <title>De novo assembly and annotation of 12 fungi associated with fruit tree decline syndrome in Ontario, Canada.</title>
        <authorList>
            <person name="Sulman M."/>
            <person name="Ellouze W."/>
            <person name="Ilyukhin E."/>
        </authorList>
    </citation>
    <scope>NUCLEOTIDE SEQUENCE [LARGE SCALE GENOMIC DNA]</scope>
    <source>
        <strain evidence="2 3">M97-236</strain>
    </source>
</reference>
<evidence type="ECO:0000313" key="3">
    <source>
        <dbReference type="Proteomes" id="UP001521222"/>
    </source>
</evidence>
<organism evidence="2 3">
    <name type="scientific">Nothophoma quercina</name>
    <dbReference type="NCBI Taxonomy" id="749835"/>
    <lineage>
        <taxon>Eukaryota</taxon>
        <taxon>Fungi</taxon>
        <taxon>Dikarya</taxon>
        <taxon>Ascomycota</taxon>
        <taxon>Pezizomycotina</taxon>
        <taxon>Dothideomycetes</taxon>
        <taxon>Pleosporomycetidae</taxon>
        <taxon>Pleosporales</taxon>
        <taxon>Pleosporineae</taxon>
        <taxon>Didymellaceae</taxon>
        <taxon>Nothophoma</taxon>
    </lineage>
</organism>
<feature type="compositionally biased region" description="Basic and acidic residues" evidence="1">
    <location>
        <begin position="933"/>
        <end position="942"/>
    </location>
</feature>
<feature type="compositionally biased region" description="Basic and acidic residues" evidence="1">
    <location>
        <begin position="296"/>
        <end position="346"/>
    </location>
</feature>
<feature type="region of interest" description="Disordered" evidence="1">
    <location>
        <begin position="1"/>
        <end position="28"/>
    </location>
</feature>
<feature type="compositionally biased region" description="Basic residues" evidence="1">
    <location>
        <begin position="497"/>
        <end position="509"/>
    </location>
</feature>
<feature type="region of interest" description="Disordered" evidence="1">
    <location>
        <begin position="683"/>
        <end position="942"/>
    </location>
</feature>